<keyword evidence="2" id="KW-1185">Reference proteome</keyword>
<proteinExistence type="predicted"/>
<dbReference type="AlphaFoldDB" id="A0A517V944"/>
<evidence type="ECO:0000313" key="2">
    <source>
        <dbReference type="Proteomes" id="UP000316855"/>
    </source>
</evidence>
<evidence type="ECO:0000313" key="1">
    <source>
        <dbReference type="EMBL" id="QDT89523.1"/>
    </source>
</evidence>
<reference evidence="1 2" key="1">
    <citation type="submission" date="2019-02" db="EMBL/GenBank/DDBJ databases">
        <title>Deep-cultivation of Planctomycetes and their phenomic and genomic characterization uncovers novel biology.</title>
        <authorList>
            <person name="Wiegand S."/>
            <person name="Jogler M."/>
            <person name="Boedeker C."/>
            <person name="Pinto D."/>
            <person name="Vollmers J."/>
            <person name="Rivas-Marin E."/>
            <person name="Kohn T."/>
            <person name="Peeters S.H."/>
            <person name="Heuer A."/>
            <person name="Rast P."/>
            <person name="Oberbeckmann S."/>
            <person name="Bunk B."/>
            <person name="Jeske O."/>
            <person name="Meyerdierks A."/>
            <person name="Storesund J.E."/>
            <person name="Kallscheuer N."/>
            <person name="Luecker S."/>
            <person name="Lage O.M."/>
            <person name="Pohl T."/>
            <person name="Merkel B.J."/>
            <person name="Hornburger P."/>
            <person name="Mueller R.-W."/>
            <person name="Bruemmer F."/>
            <person name="Labrenz M."/>
            <person name="Spormann A.M."/>
            <person name="Op den Camp H."/>
            <person name="Overmann J."/>
            <person name="Amann R."/>
            <person name="Jetten M.S.M."/>
            <person name="Mascher T."/>
            <person name="Medema M.H."/>
            <person name="Devos D.P."/>
            <person name="Kaster A.-K."/>
            <person name="Ovreas L."/>
            <person name="Rohde M."/>
            <person name="Galperin M.Y."/>
            <person name="Jogler C."/>
        </authorList>
    </citation>
    <scope>NUCLEOTIDE SEQUENCE [LARGE SCALE GENOMIC DNA]</scope>
    <source>
        <strain evidence="1 2">Pan161</strain>
    </source>
</reference>
<sequence>MTFSAESTEFVFSAPNTAFKPLELNEAAIRELIPELTLI</sequence>
<name>A0A517V944_9PLAN</name>
<dbReference type="EMBL" id="CP036343">
    <property type="protein sequence ID" value="QDT89523.1"/>
    <property type="molecule type" value="Genomic_DNA"/>
</dbReference>
<organism evidence="1 2">
    <name type="scientific">Gimesia algae</name>
    <dbReference type="NCBI Taxonomy" id="2527971"/>
    <lineage>
        <taxon>Bacteria</taxon>
        <taxon>Pseudomonadati</taxon>
        <taxon>Planctomycetota</taxon>
        <taxon>Planctomycetia</taxon>
        <taxon>Planctomycetales</taxon>
        <taxon>Planctomycetaceae</taxon>
        <taxon>Gimesia</taxon>
    </lineage>
</organism>
<accession>A0A517V944</accession>
<protein>
    <submittedName>
        <fullName evidence="1">Uncharacterized protein</fullName>
    </submittedName>
</protein>
<gene>
    <name evidence="1" type="ORF">Pan161_11530</name>
</gene>
<dbReference type="KEGG" id="gax:Pan161_11530"/>
<dbReference type="Proteomes" id="UP000316855">
    <property type="component" value="Chromosome"/>
</dbReference>